<comment type="caution">
    <text evidence="2">The sequence shown here is derived from an EMBL/GenBank/DDBJ whole genome shotgun (WGS) entry which is preliminary data.</text>
</comment>
<dbReference type="Gene3D" id="3.30.565.10">
    <property type="entry name" value="Histidine kinase-like ATPase, C-terminal domain"/>
    <property type="match status" value="1"/>
</dbReference>
<evidence type="ECO:0000313" key="3">
    <source>
        <dbReference type="Proteomes" id="UP000632339"/>
    </source>
</evidence>
<dbReference type="InterPro" id="IPR050640">
    <property type="entry name" value="Bact_2-comp_sensor_kinase"/>
</dbReference>
<gene>
    <name evidence="2" type="ORF">GCM10010967_12790</name>
</gene>
<keyword evidence="3" id="KW-1185">Reference proteome</keyword>
<evidence type="ECO:0000259" key="1">
    <source>
        <dbReference type="Pfam" id="PF06580"/>
    </source>
</evidence>
<name>A0ABQ2HJ48_9BACT</name>
<dbReference type="InterPro" id="IPR036890">
    <property type="entry name" value="HATPase_C_sf"/>
</dbReference>
<dbReference type="Proteomes" id="UP000632339">
    <property type="component" value="Unassembled WGS sequence"/>
</dbReference>
<sequence length="257" mass="29503">MAYLNYSWSFYYVTPLLAVKTTIDLVRTRTRNLVLERDRFKLESENLSLATQRLSLQRDYLVLEVNFLRSQISPHFLFNTLNAVYNRIVDADELAAELIAKIASLMQYTLYLANKDQVAVEDEARYIDNYLGLERARFGEDVDIQFEYTAQNESLQIAPLLLISFVENAFKHGVSLADDNPFVHVALHVTDSRLVFTSKNSIITFDPDAELEGSDGRNGGIGLENTAKRLSLLYPERHQLRIQALEEVFEVELVIQF</sequence>
<feature type="domain" description="Signal transduction histidine kinase internal region" evidence="1">
    <location>
        <begin position="64"/>
        <end position="141"/>
    </location>
</feature>
<proteinExistence type="predicted"/>
<organism evidence="2 3">
    <name type="scientific">Dyadobacter beijingensis</name>
    <dbReference type="NCBI Taxonomy" id="365489"/>
    <lineage>
        <taxon>Bacteria</taxon>
        <taxon>Pseudomonadati</taxon>
        <taxon>Bacteroidota</taxon>
        <taxon>Cytophagia</taxon>
        <taxon>Cytophagales</taxon>
        <taxon>Spirosomataceae</taxon>
        <taxon>Dyadobacter</taxon>
    </lineage>
</organism>
<dbReference type="EMBL" id="BMLI01000001">
    <property type="protein sequence ID" value="GGM82568.1"/>
    <property type="molecule type" value="Genomic_DNA"/>
</dbReference>
<dbReference type="PANTHER" id="PTHR34220">
    <property type="entry name" value="SENSOR HISTIDINE KINASE YPDA"/>
    <property type="match status" value="1"/>
</dbReference>
<protein>
    <recommendedName>
        <fullName evidence="1">Signal transduction histidine kinase internal region domain-containing protein</fullName>
    </recommendedName>
</protein>
<dbReference type="InterPro" id="IPR010559">
    <property type="entry name" value="Sig_transdc_His_kin_internal"/>
</dbReference>
<accession>A0ABQ2HJ48</accession>
<reference evidence="3" key="1">
    <citation type="journal article" date="2019" name="Int. J. Syst. Evol. Microbiol.">
        <title>The Global Catalogue of Microorganisms (GCM) 10K type strain sequencing project: providing services to taxonomists for standard genome sequencing and annotation.</title>
        <authorList>
            <consortium name="The Broad Institute Genomics Platform"/>
            <consortium name="The Broad Institute Genome Sequencing Center for Infectious Disease"/>
            <person name="Wu L."/>
            <person name="Ma J."/>
        </authorList>
    </citation>
    <scope>NUCLEOTIDE SEQUENCE [LARGE SCALE GENOMIC DNA]</scope>
    <source>
        <strain evidence="3">CGMCC 1.6375</strain>
    </source>
</reference>
<evidence type="ECO:0000313" key="2">
    <source>
        <dbReference type="EMBL" id="GGM82568.1"/>
    </source>
</evidence>
<dbReference type="PANTHER" id="PTHR34220:SF7">
    <property type="entry name" value="SENSOR HISTIDINE KINASE YPDA"/>
    <property type="match status" value="1"/>
</dbReference>
<dbReference type="Pfam" id="PF06580">
    <property type="entry name" value="His_kinase"/>
    <property type="match status" value="1"/>
</dbReference>